<protein>
    <recommendedName>
        <fullName evidence="2">histidine kinase</fullName>
        <ecNumber evidence="2">2.7.13.3</ecNumber>
    </recommendedName>
</protein>
<dbReference type="InterPro" id="IPR009057">
    <property type="entry name" value="Homeodomain-like_sf"/>
</dbReference>
<evidence type="ECO:0000256" key="8">
    <source>
        <dbReference type="SAM" id="Coils"/>
    </source>
</evidence>
<evidence type="ECO:0000256" key="4">
    <source>
        <dbReference type="ARBA" id="ARBA00023015"/>
    </source>
</evidence>
<dbReference type="Gene3D" id="3.40.50.2300">
    <property type="match status" value="1"/>
</dbReference>
<feature type="transmembrane region" description="Helical" evidence="9">
    <location>
        <begin position="85"/>
        <end position="105"/>
    </location>
</feature>
<reference evidence="13 14" key="1">
    <citation type="journal article" date="2014" name="Genome Announc.">
        <title>Draft Genome Sequences of Marine Flavobacterium Algibacter lectus Strains SS8 and NR4.</title>
        <authorList>
            <person name="Takatani N."/>
            <person name="Nakanishi M."/>
            <person name="Meirelles P."/>
            <person name="Mino S."/>
            <person name="Suda W."/>
            <person name="Oshima K."/>
            <person name="Hattori M."/>
            <person name="Ohkuma M."/>
            <person name="Hosokawa M."/>
            <person name="Miyashita K."/>
            <person name="Thompson F.L."/>
            <person name="Niwa A."/>
            <person name="Sawabe T."/>
            <person name="Sawabe T."/>
        </authorList>
    </citation>
    <scope>NUCLEOTIDE SEQUENCE [LARGE SCALE GENOMIC DNA]</scope>
    <source>
        <strain evidence="14">JCM19274</strain>
    </source>
</reference>
<evidence type="ECO:0000259" key="12">
    <source>
        <dbReference type="PROSITE" id="PS50110"/>
    </source>
</evidence>
<dbReference type="CDD" id="cd17574">
    <property type="entry name" value="REC_OmpR"/>
    <property type="match status" value="1"/>
</dbReference>
<evidence type="ECO:0000256" key="9">
    <source>
        <dbReference type="SAM" id="Phobius"/>
    </source>
</evidence>
<keyword evidence="6" id="KW-0804">Transcription</keyword>
<comment type="caution">
    <text evidence="13">The sequence shown here is derived from an EMBL/GenBank/DDBJ whole genome shotgun (WGS) entry which is preliminary data.</text>
</comment>
<accession>A0A090X2G7</accession>
<feature type="domain" description="HTH araC/xylS-type" evidence="10">
    <location>
        <begin position="556"/>
        <end position="655"/>
    </location>
</feature>
<dbReference type="EC" id="2.7.13.3" evidence="2"/>
<dbReference type="AlphaFoldDB" id="A0A090X2G7"/>
<dbReference type="GO" id="GO:0000155">
    <property type="term" value="F:phosphorelay sensor kinase activity"/>
    <property type="evidence" value="ECO:0007669"/>
    <property type="project" value="InterPro"/>
</dbReference>
<evidence type="ECO:0000256" key="3">
    <source>
        <dbReference type="ARBA" id="ARBA00022553"/>
    </source>
</evidence>
<dbReference type="SUPFAM" id="SSF55874">
    <property type="entry name" value="ATPase domain of HSP90 chaperone/DNA topoisomerase II/histidine kinase"/>
    <property type="match status" value="1"/>
</dbReference>
<comment type="catalytic activity">
    <reaction evidence="1">
        <text>ATP + protein L-histidine = ADP + protein N-phospho-L-histidine.</text>
        <dbReference type="EC" id="2.7.13.3"/>
    </reaction>
</comment>
<dbReference type="Gene3D" id="1.10.10.60">
    <property type="entry name" value="Homeodomain-like"/>
    <property type="match status" value="2"/>
</dbReference>
<dbReference type="InterPro" id="IPR003594">
    <property type="entry name" value="HATPase_dom"/>
</dbReference>
<dbReference type="Pfam" id="PF02518">
    <property type="entry name" value="HATPase_c"/>
    <property type="match status" value="1"/>
</dbReference>
<gene>
    <name evidence="13" type="ORF">JCM19274_5674</name>
</gene>
<dbReference type="PANTHER" id="PTHR43547:SF2">
    <property type="entry name" value="HYBRID SIGNAL TRANSDUCTION HISTIDINE KINASE C"/>
    <property type="match status" value="1"/>
</dbReference>
<keyword evidence="4" id="KW-0805">Transcription regulation</keyword>
<evidence type="ECO:0000256" key="2">
    <source>
        <dbReference type="ARBA" id="ARBA00012438"/>
    </source>
</evidence>
<dbReference type="PROSITE" id="PS50110">
    <property type="entry name" value="RESPONSE_REGULATORY"/>
    <property type="match status" value="1"/>
</dbReference>
<evidence type="ECO:0000256" key="7">
    <source>
        <dbReference type="PROSITE-ProRule" id="PRU00169"/>
    </source>
</evidence>
<dbReference type="InterPro" id="IPR018062">
    <property type="entry name" value="HTH_AraC-typ_CS"/>
</dbReference>
<dbReference type="SUPFAM" id="SSF46689">
    <property type="entry name" value="Homeodomain-like"/>
    <property type="match status" value="1"/>
</dbReference>
<proteinExistence type="predicted"/>
<dbReference type="EMBL" id="BBNU01000035">
    <property type="protein sequence ID" value="GAL82599.1"/>
    <property type="molecule type" value="Genomic_DNA"/>
</dbReference>
<keyword evidence="8" id="KW-0175">Coiled coil</keyword>
<dbReference type="Gene3D" id="3.30.565.10">
    <property type="entry name" value="Histidine kinase-like ATPase, C-terminal domain"/>
    <property type="match status" value="1"/>
</dbReference>
<dbReference type="GO" id="GO:0043565">
    <property type="term" value="F:sequence-specific DNA binding"/>
    <property type="evidence" value="ECO:0007669"/>
    <property type="project" value="InterPro"/>
</dbReference>
<keyword evidence="9" id="KW-0472">Membrane</keyword>
<dbReference type="InterPro" id="IPR004358">
    <property type="entry name" value="Sig_transdc_His_kin-like_C"/>
</dbReference>
<dbReference type="InterPro" id="IPR018060">
    <property type="entry name" value="HTH_AraC"/>
</dbReference>
<dbReference type="SMART" id="SM00342">
    <property type="entry name" value="HTH_ARAC"/>
    <property type="match status" value="1"/>
</dbReference>
<dbReference type="Gene3D" id="1.10.287.130">
    <property type="match status" value="1"/>
</dbReference>
<dbReference type="InterPro" id="IPR036890">
    <property type="entry name" value="HATPase_C_sf"/>
</dbReference>
<dbReference type="PANTHER" id="PTHR43547">
    <property type="entry name" value="TWO-COMPONENT HISTIDINE KINASE"/>
    <property type="match status" value="1"/>
</dbReference>
<dbReference type="PROSITE" id="PS50109">
    <property type="entry name" value="HIS_KIN"/>
    <property type="match status" value="1"/>
</dbReference>
<dbReference type="Pfam" id="PF00072">
    <property type="entry name" value="Response_reg"/>
    <property type="match status" value="1"/>
</dbReference>
<dbReference type="InterPro" id="IPR011006">
    <property type="entry name" value="CheY-like_superfamily"/>
</dbReference>
<feature type="domain" description="Histidine kinase" evidence="11">
    <location>
        <begin position="151"/>
        <end position="366"/>
    </location>
</feature>
<dbReference type="STRING" id="221126.SAMN04489722_101400"/>
<organism evidence="13 14">
    <name type="scientific">Algibacter lectus</name>
    <dbReference type="NCBI Taxonomy" id="221126"/>
    <lineage>
        <taxon>Bacteria</taxon>
        <taxon>Pseudomonadati</taxon>
        <taxon>Bacteroidota</taxon>
        <taxon>Flavobacteriia</taxon>
        <taxon>Flavobacteriales</taxon>
        <taxon>Flavobacteriaceae</taxon>
        <taxon>Algibacter</taxon>
    </lineage>
</organism>
<dbReference type="SUPFAM" id="SSF52172">
    <property type="entry name" value="CheY-like"/>
    <property type="match status" value="1"/>
</dbReference>
<keyword evidence="9" id="KW-0812">Transmembrane</keyword>
<name>A0A090X2G7_9FLAO</name>
<dbReference type="InterPro" id="IPR005467">
    <property type="entry name" value="His_kinase_dom"/>
</dbReference>
<evidence type="ECO:0000259" key="10">
    <source>
        <dbReference type="PROSITE" id="PS01124"/>
    </source>
</evidence>
<dbReference type="Pfam" id="PF00512">
    <property type="entry name" value="HisKA"/>
    <property type="match status" value="1"/>
</dbReference>
<dbReference type="Proteomes" id="UP000029643">
    <property type="component" value="Unassembled WGS sequence"/>
</dbReference>
<keyword evidence="9" id="KW-1133">Transmembrane helix</keyword>
<dbReference type="InterPro" id="IPR036097">
    <property type="entry name" value="HisK_dim/P_sf"/>
</dbReference>
<dbReference type="PROSITE" id="PS00041">
    <property type="entry name" value="HTH_ARAC_FAMILY_1"/>
    <property type="match status" value="1"/>
</dbReference>
<dbReference type="SUPFAM" id="SSF47384">
    <property type="entry name" value="Homodimeric domain of signal transducing histidine kinase"/>
    <property type="match status" value="1"/>
</dbReference>
<dbReference type="SMART" id="SM00448">
    <property type="entry name" value="REC"/>
    <property type="match status" value="1"/>
</dbReference>
<dbReference type="SMART" id="SM00387">
    <property type="entry name" value="HATPase_c"/>
    <property type="match status" value="1"/>
</dbReference>
<evidence type="ECO:0000256" key="6">
    <source>
        <dbReference type="ARBA" id="ARBA00023163"/>
    </source>
</evidence>
<dbReference type="RefSeq" id="WP_227806559.1">
    <property type="nucleotide sequence ID" value="NZ_BBNU01000035.1"/>
</dbReference>
<evidence type="ECO:0000313" key="13">
    <source>
        <dbReference type="EMBL" id="GAL82599.1"/>
    </source>
</evidence>
<feature type="domain" description="Response regulatory" evidence="12">
    <location>
        <begin position="410"/>
        <end position="524"/>
    </location>
</feature>
<dbReference type="Pfam" id="PF12833">
    <property type="entry name" value="HTH_18"/>
    <property type="match status" value="1"/>
</dbReference>
<sequence>MQNGILAATILYPTGGDEAIKIAMKILRKENVSKNNILNTTVIDYRNAEIMKNQYDKINKHQNEIEEQQEKITQQEETFSTQKNILKVLLGLLITSLLLAIYSVYSANSIKKKKRELEIQNKKITTQRNQIKKFAEEVKVSNDAKTNFFTGLSHEFKTPITLILSSIESLSEDNAIKDNKLLREVGLIYNNSKRLLRLINQLLDFRKIEDRKFILKASETNIYEFSTGIFKDFEREAQKRNIEFLIKTNDENLKIYIDRNLMDKVYFNLLSNAFKFTPNNGSVHINIINEVDSNFVKINFKDSGIGIPKKDLDNVFQAFFQASNNNKVSSGIGLHLSKEFVEMHKGSIDVSSKHGTEFTLTLYKGNAHLSSDEIIYEPDLIDNSVLNFNTDFEENEFVEVGAVRDEEHYSILIIEDNSDLIKYLRNKLIGEYDVHVSDGTDGIEKAYEIVPDIIICDINLPDKTGFEICEILKKDLRTSHIPTIMLTALNNKESYLKGLESGADLYLTKPFSFAVLQQSIKTMIYNREKLRYYFINNIHKINTDNSFGSIEQDFLSKINEIINENLDNSKFSVENLATALNISRVQLYRKTKAILGVSISDYIQNIRLEKAKTLLKETKLTISEIAYATGFSSPNYFSTSFKNKFDNSPKAYRAS</sequence>
<feature type="coiled-coil region" evidence="8">
    <location>
        <begin position="48"/>
        <end position="78"/>
    </location>
</feature>
<keyword evidence="3 7" id="KW-0597">Phosphoprotein</keyword>
<evidence type="ECO:0000256" key="1">
    <source>
        <dbReference type="ARBA" id="ARBA00000085"/>
    </source>
</evidence>
<dbReference type="InterPro" id="IPR003661">
    <property type="entry name" value="HisK_dim/P_dom"/>
</dbReference>
<dbReference type="PROSITE" id="PS01124">
    <property type="entry name" value="HTH_ARAC_FAMILY_2"/>
    <property type="match status" value="1"/>
</dbReference>
<dbReference type="GO" id="GO:0003700">
    <property type="term" value="F:DNA-binding transcription factor activity"/>
    <property type="evidence" value="ECO:0007669"/>
    <property type="project" value="InterPro"/>
</dbReference>
<evidence type="ECO:0000313" key="14">
    <source>
        <dbReference type="Proteomes" id="UP000029643"/>
    </source>
</evidence>
<dbReference type="InterPro" id="IPR001789">
    <property type="entry name" value="Sig_transdc_resp-reg_receiver"/>
</dbReference>
<dbReference type="SMART" id="SM00388">
    <property type="entry name" value="HisKA"/>
    <property type="match status" value="1"/>
</dbReference>
<feature type="coiled-coil region" evidence="8">
    <location>
        <begin position="107"/>
        <end position="137"/>
    </location>
</feature>
<feature type="modified residue" description="4-aspartylphosphate" evidence="7">
    <location>
        <position position="457"/>
    </location>
</feature>
<dbReference type="CDD" id="cd00082">
    <property type="entry name" value="HisKA"/>
    <property type="match status" value="1"/>
</dbReference>
<evidence type="ECO:0000259" key="11">
    <source>
        <dbReference type="PROSITE" id="PS50109"/>
    </source>
</evidence>
<keyword evidence="5 13" id="KW-0238">DNA-binding</keyword>
<evidence type="ECO:0000256" key="5">
    <source>
        <dbReference type="ARBA" id="ARBA00023125"/>
    </source>
</evidence>
<dbReference type="PRINTS" id="PR00344">
    <property type="entry name" value="BCTRLSENSOR"/>
</dbReference>